<evidence type="ECO:0000256" key="2">
    <source>
        <dbReference type="ARBA" id="ARBA00022771"/>
    </source>
</evidence>
<dbReference type="Pfam" id="PF15227">
    <property type="entry name" value="zf-C3HC4_4"/>
    <property type="match status" value="1"/>
</dbReference>
<dbReference type="GO" id="GO:0008270">
    <property type="term" value="F:zinc ion binding"/>
    <property type="evidence" value="ECO:0007669"/>
    <property type="project" value="UniProtKB-KW"/>
</dbReference>
<keyword evidence="3" id="KW-0862">Zinc</keyword>
<organism evidence="7 8">
    <name type="scientific">Neogobius melanostomus</name>
    <name type="common">round goby</name>
    <dbReference type="NCBI Taxonomy" id="47308"/>
    <lineage>
        <taxon>Eukaryota</taxon>
        <taxon>Metazoa</taxon>
        <taxon>Chordata</taxon>
        <taxon>Craniata</taxon>
        <taxon>Vertebrata</taxon>
        <taxon>Euteleostomi</taxon>
        <taxon>Actinopterygii</taxon>
        <taxon>Neopterygii</taxon>
        <taxon>Teleostei</taxon>
        <taxon>Neoteleostei</taxon>
        <taxon>Acanthomorphata</taxon>
        <taxon>Gobiaria</taxon>
        <taxon>Gobiiformes</taxon>
        <taxon>Gobioidei</taxon>
        <taxon>Gobiidae</taxon>
        <taxon>Benthophilinae</taxon>
        <taxon>Neogobiini</taxon>
        <taxon>Neogobius</taxon>
    </lineage>
</organism>
<dbReference type="Pfam" id="PF00643">
    <property type="entry name" value="zf-B_box"/>
    <property type="match status" value="1"/>
</dbReference>
<dbReference type="SUPFAM" id="SSF57850">
    <property type="entry name" value="RING/U-box"/>
    <property type="match status" value="1"/>
</dbReference>
<dbReference type="PROSITE" id="PS50089">
    <property type="entry name" value="ZF_RING_2"/>
    <property type="match status" value="1"/>
</dbReference>
<evidence type="ECO:0000256" key="4">
    <source>
        <dbReference type="PROSITE-ProRule" id="PRU00024"/>
    </source>
</evidence>
<evidence type="ECO:0000259" key="5">
    <source>
        <dbReference type="PROSITE" id="PS50089"/>
    </source>
</evidence>
<dbReference type="InterPro" id="IPR017907">
    <property type="entry name" value="Znf_RING_CS"/>
</dbReference>
<proteinExistence type="predicted"/>
<dbReference type="Gene3D" id="3.30.160.60">
    <property type="entry name" value="Classic Zinc Finger"/>
    <property type="match status" value="1"/>
</dbReference>
<reference evidence="7" key="2">
    <citation type="submission" date="2025-09" db="UniProtKB">
        <authorList>
            <consortium name="Ensembl"/>
        </authorList>
    </citation>
    <scope>IDENTIFICATION</scope>
</reference>
<dbReference type="Gene3D" id="3.30.40.10">
    <property type="entry name" value="Zinc/RING finger domain, C3HC4 (zinc finger)"/>
    <property type="match status" value="1"/>
</dbReference>
<dbReference type="InterPro" id="IPR001841">
    <property type="entry name" value="Znf_RING"/>
</dbReference>
<feature type="domain" description="B box-type" evidence="6">
    <location>
        <begin position="108"/>
        <end position="148"/>
    </location>
</feature>
<feature type="domain" description="RING-type" evidence="5">
    <location>
        <begin position="40"/>
        <end position="80"/>
    </location>
</feature>
<dbReference type="InterPro" id="IPR013083">
    <property type="entry name" value="Znf_RING/FYVE/PHD"/>
</dbReference>
<dbReference type="SUPFAM" id="SSF57845">
    <property type="entry name" value="B-box zinc-binding domain"/>
    <property type="match status" value="1"/>
</dbReference>
<evidence type="ECO:0000313" key="8">
    <source>
        <dbReference type="Proteomes" id="UP000694523"/>
    </source>
</evidence>
<evidence type="ECO:0000259" key="6">
    <source>
        <dbReference type="PROSITE" id="PS50119"/>
    </source>
</evidence>
<dbReference type="Ensembl" id="ENSNMLT00000049507.1">
    <property type="protein sequence ID" value="ENSNMLP00000044591.1"/>
    <property type="gene ID" value="ENSNMLG00000026991.1"/>
</dbReference>
<dbReference type="PROSITE" id="PS50119">
    <property type="entry name" value="ZF_BBOX"/>
    <property type="match status" value="1"/>
</dbReference>
<accession>A0A8C6V248</accession>
<protein>
    <submittedName>
        <fullName evidence="7">Uncharacterized protein</fullName>
    </submittedName>
</protein>
<dbReference type="SMART" id="SM00184">
    <property type="entry name" value="RING"/>
    <property type="match status" value="1"/>
</dbReference>
<evidence type="ECO:0000256" key="3">
    <source>
        <dbReference type="ARBA" id="ARBA00022833"/>
    </source>
</evidence>
<evidence type="ECO:0000256" key="1">
    <source>
        <dbReference type="ARBA" id="ARBA00022723"/>
    </source>
</evidence>
<keyword evidence="1" id="KW-0479">Metal-binding</keyword>
<evidence type="ECO:0000313" key="7">
    <source>
        <dbReference type="Ensembl" id="ENSNMLP00000044591.1"/>
    </source>
</evidence>
<reference evidence="7" key="1">
    <citation type="submission" date="2025-08" db="UniProtKB">
        <authorList>
            <consortium name="Ensembl"/>
        </authorList>
    </citation>
    <scope>IDENTIFICATION</scope>
</reference>
<keyword evidence="8" id="KW-1185">Reference proteome</keyword>
<sequence>MTCSDVLHPSRAPLVISRGRCSSPPQSTMAEALFEDFLTCPVCLDPLRVPVTLGCHHSFCRSCLNNSWLKNPGHLCPVCRRRSSKEIVEVNFALRELSLSVSEQKKVKWPKVCSSHPDTPPLFCLEEARALCPVCEFSLHSQHTVVSGEEAERRLKEQVQKQLQALKGQKRAMKNWRRDTTSCNATQRNRCSSARVRSQPTLLGCRGL</sequence>
<dbReference type="InterPro" id="IPR050143">
    <property type="entry name" value="TRIM/RBCC"/>
</dbReference>
<dbReference type="PROSITE" id="PS00518">
    <property type="entry name" value="ZF_RING_1"/>
    <property type="match status" value="1"/>
</dbReference>
<keyword evidence="2 4" id="KW-0863">Zinc-finger</keyword>
<dbReference type="AlphaFoldDB" id="A0A8C6V248"/>
<dbReference type="InterPro" id="IPR000315">
    <property type="entry name" value="Znf_B-box"/>
</dbReference>
<name>A0A8C6V248_9GOBI</name>
<dbReference type="Proteomes" id="UP000694523">
    <property type="component" value="Unplaced"/>
</dbReference>
<dbReference type="PANTHER" id="PTHR24103">
    <property type="entry name" value="E3 UBIQUITIN-PROTEIN LIGASE TRIM"/>
    <property type="match status" value="1"/>
</dbReference>